<sequence>MVGIATIWRLGSPDVEGVDIPEKFMGVNLPEIEKLDEKQIAPFNLSINIARSTEQERETGEGQGSIWRRLGEKIGWLF</sequence>
<proteinExistence type="predicted"/>
<evidence type="ECO:0000313" key="1">
    <source>
        <dbReference type="EMBL" id="MDS0261728.1"/>
    </source>
</evidence>
<protein>
    <submittedName>
        <fullName evidence="1">Uncharacterized protein</fullName>
    </submittedName>
</protein>
<reference evidence="1 2" key="1">
    <citation type="submission" date="2022-06" db="EMBL/GenBank/DDBJ databases">
        <title>Haloarcula sp. a new haloarchaeum isolate from saline soil.</title>
        <authorList>
            <person name="Strakova D."/>
            <person name="Galisteo C."/>
            <person name="Sanchez-Porro C."/>
            <person name="Ventosa A."/>
        </authorList>
    </citation>
    <scope>NUCLEOTIDE SEQUENCE [LARGE SCALE GENOMIC DNA]</scope>
    <source>
        <strain evidence="1 2">S1CR25-12</strain>
    </source>
</reference>
<name>A0ABU2FHI9_9EURY</name>
<comment type="caution">
    <text evidence="1">The sequence shown here is derived from an EMBL/GenBank/DDBJ whole genome shotgun (WGS) entry which is preliminary data.</text>
</comment>
<gene>
    <name evidence="1" type="ORF">NDI56_20195</name>
</gene>
<keyword evidence="2" id="KW-1185">Reference proteome</keyword>
<dbReference type="EMBL" id="JAMQON010000008">
    <property type="protein sequence ID" value="MDS0261728.1"/>
    <property type="molecule type" value="Genomic_DNA"/>
</dbReference>
<organism evidence="1 2">
    <name type="scientific">Haloarcula saliterrae</name>
    <dbReference type="NCBI Taxonomy" id="2950534"/>
    <lineage>
        <taxon>Archaea</taxon>
        <taxon>Methanobacteriati</taxon>
        <taxon>Methanobacteriota</taxon>
        <taxon>Stenosarchaea group</taxon>
        <taxon>Halobacteria</taxon>
        <taxon>Halobacteriales</taxon>
        <taxon>Haloarculaceae</taxon>
        <taxon>Haloarcula</taxon>
    </lineage>
</organism>
<accession>A0ABU2FHI9</accession>
<dbReference type="Proteomes" id="UP001259659">
    <property type="component" value="Unassembled WGS sequence"/>
</dbReference>
<dbReference type="RefSeq" id="WP_310921647.1">
    <property type="nucleotide sequence ID" value="NZ_JAMQON010000008.1"/>
</dbReference>
<evidence type="ECO:0000313" key="2">
    <source>
        <dbReference type="Proteomes" id="UP001259659"/>
    </source>
</evidence>